<accession>A0A554WRY8</accession>
<dbReference type="InterPro" id="IPR011990">
    <property type="entry name" value="TPR-like_helical_dom_sf"/>
</dbReference>
<organism evidence="4 5">
    <name type="scientific">Tepidimonas sediminis</name>
    <dbReference type="NCBI Taxonomy" id="2588941"/>
    <lineage>
        <taxon>Bacteria</taxon>
        <taxon>Pseudomonadati</taxon>
        <taxon>Pseudomonadota</taxon>
        <taxon>Betaproteobacteria</taxon>
        <taxon>Burkholderiales</taxon>
        <taxon>Tepidimonas</taxon>
    </lineage>
</organism>
<comment type="caution">
    <text evidence="4">The sequence shown here is derived from an EMBL/GenBank/DDBJ whole genome shotgun (WGS) entry which is preliminary data.</text>
</comment>
<evidence type="ECO:0000256" key="1">
    <source>
        <dbReference type="SAM" id="Coils"/>
    </source>
</evidence>
<protein>
    <recommendedName>
        <fullName evidence="3">6-hydroxymethylpterin diphosphokinase MptE-like domain-containing protein</fullName>
    </recommendedName>
</protein>
<dbReference type="Pfam" id="PF01973">
    <property type="entry name" value="MptE-like"/>
    <property type="match status" value="1"/>
</dbReference>
<dbReference type="Proteomes" id="UP000320225">
    <property type="component" value="Unassembled WGS sequence"/>
</dbReference>
<reference evidence="4 5" key="1">
    <citation type="submission" date="2019-07" db="EMBL/GenBank/DDBJ databases">
        <title>Tepidimonas sediminis YIM 72259 draft genome.</title>
        <authorList>
            <person name="Da Costa M.S."/>
            <person name="Froufe H.J.C."/>
            <person name="Egas C."/>
            <person name="Albuquerque L."/>
        </authorList>
    </citation>
    <scope>NUCLEOTIDE SEQUENCE [LARGE SCALE GENOMIC DNA]</scope>
    <source>
        <strain evidence="4 5">YIM 72259</strain>
    </source>
</reference>
<dbReference type="Pfam" id="PF13428">
    <property type="entry name" value="TPR_14"/>
    <property type="match status" value="1"/>
</dbReference>
<name>A0A554WRY8_9BURK</name>
<dbReference type="OrthoDB" id="9146744at2"/>
<dbReference type="PANTHER" id="PTHR41786">
    <property type="entry name" value="MOTILITY ACCESSORY FACTOR MAF"/>
    <property type="match status" value="1"/>
</dbReference>
<evidence type="ECO:0000259" key="3">
    <source>
        <dbReference type="Pfam" id="PF01973"/>
    </source>
</evidence>
<feature type="region of interest" description="Disordered" evidence="2">
    <location>
        <begin position="1"/>
        <end position="27"/>
    </location>
</feature>
<gene>
    <name evidence="4" type="ORF">Tsedi_00636</name>
</gene>
<feature type="coiled-coil region" evidence="1">
    <location>
        <begin position="472"/>
        <end position="499"/>
    </location>
</feature>
<evidence type="ECO:0000313" key="4">
    <source>
        <dbReference type="EMBL" id="TSE26338.1"/>
    </source>
</evidence>
<evidence type="ECO:0000313" key="5">
    <source>
        <dbReference type="Proteomes" id="UP000320225"/>
    </source>
</evidence>
<keyword evidence="5" id="KW-1185">Reference proteome</keyword>
<evidence type="ECO:0000256" key="2">
    <source>
        <dbReference type="SAM" id="MobiDB-lite"/>
    </source>
</evidence>
<dbReference type="EMBL" id="VJND01000003">
    <property type="protein sequence ID" value="TSE26338.1"/>
    <property type="molecule type" value="Genomic_DNA"/>
</dbReference>
<dbReference type="InterPro" id="IPR002826">
    <property type="entry name" value="MptE-like"/>
</dbReference>
<keyword evidence="1" id="KW-0175">Coiled coil</keyword>
<feature type="domain" description="6-hydroxymethylpterin diphosphokinase MptE-like" evidence="3">
    <location>
        <begin position="202"/>
        <end position="365"/>
    </location>
</feature>
<sequence length="864" mass="96724">MILSQSNCRKTPEMIPSPQPDDPIADTGLEKQPRLQWRVNALGERTLEAVNPTTFDRLGVTLTLEQAFRGQLRAQDTLYVFAGSDSGHLIRHVLREPPPAGTRYLFVEPTAVHAALKEAGLLEDLPAHVRCATPDDWLEVAGDLRLADYLFIDRVEVVFSLAAQSTEAPDYTQLGWTLREAVASLHWRTVAQHGVGAFIACQLTNAPDNVEPAGFWRGRMPGRTGVLLAGGPSLDAALEWVRQHRDRLVVLAVSRISRRLLQVGLEPDFVFSVDPTEMSYEISRDMLRFSDRVIFIHQYHVNPRLLSQWPHRSYYLGPLLPWPSTLNPTDPLHGVGPTVTNTALQFAGELGLQRLILAGVDLCFTPEGYTHAQGSNERLAGPRFDLTNLEVETNDGRRASTTADFAAAIDTLAQQAQHLRQRGLRLINPAPGAARVESVEHLPLENIEWDEDPHTARPPVVALEPLPDDRRVRHAERLAREFERRLAELTQFEQQLRQARKVTDKLFTDDGTIRNRNLRLRLESLEAEISRQHPDLSKLISQLGRAGMLRSMKPVRELESLDAKDVQEALQGYYDAYLNGARQLRTWIEQGLAKARRRRREYGGHLSLPELAKTWMQHGEPGRVLGWLRRHGALPSDAPAQAHEAFDELQRALQKDLQATDGVHLRRARSHGDLRAALVRMEQLFAQRNAEGLRNTLAGLERVHDTQTATPYIALARGLLAELEDRPDEALAYYDQVLQTAERSLWKMALVRVASWALQRGETEMAGQALQCLADLLPGYRTQYGDFLAATGRLPQAIDVYERHLTEHPQDIDAMARLGRLMVNAGSDEAASLMAAHLERLPGGAPLAGSIRDMLRSTPDRPGS</sequence>
<dbReference type="AlphaFoldDB" id="A0A554WRY8"/>
<proteinExistence type="predicted"/>
<dbReference type="SUPFAM" id="SSF48452">
    <property type="entry name" value="TPR-like"/>
    <property type="match status" value="1"/>
</dbReference>
<dbReference type="Gene3D" id="1.25.40.10">
    <property type="entry name" value="Tetratricopeptide repeat domain"/>
    <property type="match status" value="1"/>
</dbReference>
<dbReference type="PANTHER" id="PTHR41786:SF1">
    <property type="entry name" value="6-HYDROXYMETHYLPTERIN DIPHOSPHOKINASE MPTE-LIKE DOMAIN-CONTAINING PROTEIN"/>
    <property type="match status" value="1"/>
</dbReference>